<reference evidence="2 3" key="1">
    <citation type="submission" date="2017-01" db="EMBL/GenBank/DDBJ databases">
        <title>Complete genome of Lacinutrix venerupis DOK2-8 isolated from seawater in Dokdo.</title>
        <authorList>
            <person name="Chi W.-J."/>
            <person name="Kim J.H."/>
        </authorList>
    </citation>
    <scope>NUCLEOTIDE SEQUENCE [LARGE SCALE GENOMIC DNA]</scope>
    <source>
        <strain evidence="2 3">DOK2-8</strain>
    </source>
</reference>
<feature type="domain" description="YdhG-like" evidence="1">
    <location>
        <begin position="18"/>
        <end position="112"/>
    </location>
</feature>
<gene>
    <name evidence="2" type="ORF">BWR22_10340</name>
</gene>
<dbReference type="RefSeq" id="WP_076733599.1">
    <property type="nucleotide sequence ID" value="NZ_CP019352.1"/>
</dbReference>
<keyword evidence="3" id="KW-1185">Reference proteome</keyword>
<dbReference type="Proteomes" id="UP000187506">
    <property type="component" value="Chromosome"/>
</dbReference>
<dbReference type="AlphaFoldDB" id="A0AAC9LN81"/>
<evidence type="ECO:0000313" key="2">
    <source>
        <dbReference type="EMBL" id="APY00693.1"/>
    </source>
</evidence>
<dbReference type="PIRSF" id="PIRSF021308">
    <property type="entry name" value="UCP021308"/>
    <property type="match status" value="1"/>
</dbReference>
<evidence type="ECO:0000313" key="3">
    <source>
        <dbReference type="Proteomes" id="UP000187506"/>
    </source>
</evidence>
<protein>
    <recommendedName>
        <fullName evidence="1">YdhG-like domain-containing protein</fullName>
    </recommendedName>
</protein>
<dbReference type="InterPro" id="IPR014922">
    <property type="entry name" value="YdhG-like"/>
</dbReference>
<dbReference type="KEGG" id="lvn:BWR22_10340"/>
<organism evidence="2 3">
    <name type="scientific">Lacinutrix venerupis</name>
    <dbReference type="NCBI Taxonomy" id="1486034"/>
    <lineage>
        <taxon>Bacteria</taxon>
        <taxon>Pseudomonadati</taxon>
        <taxon>Bacteroidota</taxon>
        <taxon>Flavobacteriia</taxon>
        <taxon>Flavobacteriales</taxon>
        <taxon>Flavobacteriaceae</taxon>
        <taxon>Lacinutrix</taxon>
    </lineage>
</organism>
<evidence type="ECO:0000259" key="1">
    <source>
        <dbReference type="Pfam" id="PF08818"/>
    </source>
</evidence>
<dbReference type="EMBL" id="CP019352">
    <property type="protein sequence ID" value="APY00693.1"/>
    <property type="molecule type" value="Genomic_DNA"/>
</dbReference>
<dbReference type="SUPFAM" id="SSF159888">
    <property type="entry name" value="YdhG-like"/>
    <property type="match status" value="1"/>
</dbReference>
<name>A0AAC9LN81_9FLAO</name>
<dbReference type="Pfam" id="PF08818">
    <property type="entry name" value="DUF1801"/>
    <property type="match status" value="1"/>
</dbReference>
<sequence length="199" mass="23095">MKKADSVEEYIENNNHFKDALEILRELILSTNLEETIKWSAPTYTLSGKNILGIGAFKNHFCLWFFNGVFLKDEHNLLEKAQEKTKALRQMRFKKLEDINKPLVIAYIKEAIENQKNGKELKPVRATKKDVTIPDLIAEEIKNNKKFKDAFKALTPSCQREYCNHIIDAKRESTKLSRLEKIKPMILKGAGLHDKYKNC</sequence>
<dbReference type="InterPro" id="IPR016786">
    <property type="entry name" value="YdeI_bac"/>
</dbReference>
<dbReference type="Gene3D" id="3.90.1150.200">
    <property type="match status" value="1"/>
</dbReference>
<dbReference type="Pfam" id="PF13376">
    <property type="entry name" value="OmdA"/>
    <property type="match status" value="1"/>
</dbReference>
<proteinExistence type="predicted"/>
<accession>A0AAC9LN81</accession>